<gene>
    <name evidence="3" type="ORF">METZ01_LOCUS27062</name>
</gene>
<comment type="similarity">
    <text evidence="1">Belongs to the metallo-dependent hydrolases superfamily.</text>
</comment>
<dbReference type="Pfam" id="PF04909">
    <property type="entry name" value="Amidohydro_2"/>
    <property type="match status" value="1"/>
</dbReference>
<feature type="domain" description="Amidohydrolase-related" evidence="2">
    <location>
        <begin position="25"/>
        <end position="333"/>
    </location>
</feature>
<protein>
    <recommendedName>
        <fullName evidence="2">Amidohydrolase-related domain-containing protein</fullName>
    </recommendedName>
</protein>
<reference evidence="3" key="1">
    <citation type="submission" date="2018-05" db="EMBL/GenBank/DDBJ databases">
        <authorList>
            <person name="Lanie J.A."/>
            <person name="Ng W.-L."/>
            <person name="Kazmierczak K.M."/>
            <person name="Andrzejewski T.M."/>
            <person name="Davidsen T.M."/>
            <person name="Wayne K.J."/>
            <person name="Tettelin H."/>
            <person name="Glass J.I."/>
            <person name="Rusch D."/>
            <person name="Podicherti R."/>
            <person name="Tsui H.-C.T."/>
            <person name="Winkler M.E."/>
        </authorList>
    </citation>
    <scope>NUCLEOTIDE SEQUENCE</scope>
</reference>
<dbReference type="AlphaFoldDB" id="A0A381Q5L4"/>
<dbReference type="Gene3D" id="3.20.20.140">
    <property type="entry name" value="Metal-dependent hydrolases"/>
    <property type="match status" value="1"/>
</dbReference>
<evidence type="ECO:0000259" key="2">
    <source>
        <dbReference type="Pfam" id="PF04909"/>
    </source>
</evidence>
<accession>A0A381Q5L4</accession>
<dbReference type="GO" id="GO:0016787">
    <property type="term" value="F:hydrolase activity"/>
    <property type="evidence" value="ECO:0007669"/>
    <property type="project" value="InterPro"/>
</dbReference>
<dbReference type="EMBL" id="UINC01001204">
    <property type="protein sequence ID" value="SUZ74208.1"/>
    <property type="molecule type" value="Genomic_DNA"/>
</dbReference>
<organism evidence="3">
    <name type="scientific">marine metagenome</name>
    <dbReference type="NCBI Taxonomy" id="408172"/>
    <lineage>
        <taxon>unclassified sequences</taxon>
        <taxon>metagenomes</taxon>
        <taxon>ecological metagenomes</taxon>
    </lineage>
</organism>
<dbReference type="InterPro" id="IPR032466">
    <property type="entry name" value="Metal_Hydrolase"/>
</dbReference>
<dbReference type="PANTHER" id="PTHR43569">
    <property type="entry name" value="AMIDOHYDROLASE"/>
    <property type="match status" value="1"/>
</dbReference>
<evidence type="ECO:0000256" key="1">
    <source>
        <dbReference type="ARBA" id="ARBA00038310"/>
    </source>
</evidence>
<dbReference type="InterPro" id="IPR006680">
    <property type="entry name" value="Amidohydro-rel"/>
</dbReference>
<dbReference type="PANTHER" id="PTHR43569:SF1">
    <property type="entry name" value="BLL3371 PROTEIN"/>
    <property type="match status" value="1"/>
</dbReference>
<name>A0A381Q5L4_9ZZZZ</name>
<dbReference type="InterPro" id="IPR052350">
    <property type="entry name" value="Metallo-dep_Lactonases"/>
</dbReference>
<evidence type="ECO:0000313" key="3">
    <source>
        <dbReference type="EMBL" id="SUZ74208.1"/>
    </source>
</evidence>
<dbReference type="SUPFAM" id="SSF51556">
    <property type="entry name" value="Metallo-dependent hydrolases"/>
    <property type="match status" value="1"/>
</dbReference>
<proteinExistence type="inferred from homology"/>
<sequence>MPAELDAWLELTREEALDPDLPICDPHHHLWDKPGDRYMIDEVTRDFATGHNVVQSLFVEVDSMYRASGPVEMKPVGEVEWVRGLGAQSDSGQYGPTKVAAGIVGHANLNLGPAVGPVLEAMELASSGRFRSIRHTCSWDAHESLRSHRSGWPGMMAEVNFREGIGELFRMGYAFDALVYHPQLSELTDLASAFPDAVFILNHIGRPLGVGPYAGHRDEVFEVWKKDMTTLAERPNVVVKVGGLGNRVSGFGWDTRPAPPDSTELTEATSPSYLHTIETFGPGRCMFESNFPVDKNSYSYTAVWNSFKRMTANFSDDEKRLLFHDTAAKTYRLPLLSDQ</sequence>